<feature type="transmembrane region" description="Helical" evidence="6">
    <location>
        <begin position="299"/>
        <end position="316"/>
    </location>
</feature>
<dbReference type="PANTHER" id="PTHR42718">
    <property type="entry name" value="MAJOR FACILITATOR SUPERFAMILY MULTIDRUG TRANSPORTER MFSC"/>
    <property type="match status" value="1"/>
</dbReference>
<keyword evidence="3 6" id="KW-0812">Transmembrane</keyword>
<feature type="transmembrane region" description="Helical" evidence="6">
    <location>
        <begin position="199"/>
        <end position="218"/>
    </location>
</feature>
<dbReference type="PROSITE" id="PS50850">
    <property type="entry name" value="MFS"/>
    <property type="match status" value="1"/>
</dbReference>
<evidence type="ECO:0000256" key="6">
    <source>
        <dbReference type="SAM" id="Phobius"/>
    </source>
</evidence>
<keyword evidence="2" id="KW-0813">Transport</keyword>
<evidence type="ECO:0000313" key="9">
    <source>
        <dbReference type="Proteomes" id="UP000217784"/>
    </source>
</evidence>
<feature type="transmembrane region" description="Helical" evidence="6">
    <location>
        <begin position="46"/>
        <end position="67"/>
    </location>
</feature>
<name>A0A2A2H4Y1_METBR</name>
<accession>A0A2A2H4Y1</accession>
<feature type="transmembrane region" description="Helical" evidence="6">
    <location>
        <begin position="328"/>
        <end position="346"/>
    </location>
</feature>
<dbReference type="Proteomes" id="UP000217784">
    <property type="component" value="Unassembled WGS sequence"/>
</dbReference>
<dbReference type="GO" id="GO:0022857">
    <property type="term" value="F:transmembrane transporter activity"/>
    <property type="evidence" value="ECO:0007669"/>
    <property type="project" value="InterPro"/>
</dbReference>
<evidence type="ECO:0000256" key="5">
    <source>
        <dbReference type="ARBA" id="ARBA00023136"/>
    </source>
</evidence>
<protein>
    <submittedName>
        <fullName evidence="8">MFS transporter</fullName>
    </submittedName>
</protein>
<dbReference type="GO" id="GO:0016020">
    <property type="term" value="C:membrane"/>
    <property type="evidence" value="ECO:0007669"/>
    <property type="project" value="UniProtKB-SubCell"/>
</dbReference>
<dbReference type="SUPFAM" id="SSF103473">
    <property type="entry name" value="MFS general substrate transporter"/>
    <property type="match status" value="1"/>
</dbReference>
<feature type="transmembrane region" description="Helical" evidence="6">
    <location>
        <begin position="169"/>
        <end position="187"/>
    </location>
</feature>
<dbReference type="PRINTS" id="PR01036">
    <property type="entry name" value="TCRTETB"/>
</dbReference>
<feature type="transmembrane region" description="Helical" evidence="6">
    <location>
        <begin position="264"/>
        <end position="287"/>
    </location>
</feature>
<feature type="transmembrane region" description="Helical" evidence="6">
    <location>
        <begin position="224"/>
        <end position="243"/>
    </location>
</feature>
<evidence type="ECO:0000259" key="7">
    <source>
        <dbReference type="PROSITE" id="PS50850"/>
    </source>
</evidence>
<comment type="caution">
    <text evidence="8">The sequence shown here is derived from an EMBL/GenBank/DDBJ whole genome shotgun (WGS) entry which is preliminary data.</text>
</comment>
<feature type="transmembrane region" description="Helical" evidence="6">
    <location>
        <begin position="112"/>
        <end position="132"/>
    </location>
</feature>
<evidence type="ECO:0000256" key="1">
    <source>
        <dbReference type="ARBA" id="ARBA00004141"/>
    </source>
</evidence>
<gene>
    <name evidence="8" type="ORF">ASJ80_05845</name>
</gene>
<keyword evidence="9" id="KW-1185">Reference proteome</keyword>
<evidence type="ECO:0000256" key="3">
    <source>
        <dbReference type="ARBA" id="ARBA00022692"/>
    </source>
</evidence>
<dbReference type="Gene3D" id="1.20.1250.20">
    <property type="entry name" value="MFS general substrate transporter like domains"/>
    <property type="match status" value="1"/>
</dbReference>
<feature type="transmembrane region" description="Helical" evidence="6">
    <location>
        <begin position="79"/>
        <end position="106"/>
    </location>
</feature>
<feature type="transmembrane region" description="Helical" evidence="6">
    <location>
        <begin position="434"/>
        <end position="454"/>
    </location>
</feature>
<organism evidence="8 9">
    <name type="scientific">Methanobacterium bryantii</name>
    <dbReference type="NCBI Taxonomy" id="2161"/>
    <lineage>
        <taxon>Archaea</taxon>
        <taxon>Methanobacteriati</taxon>
        <taxon>Methanobacteriota</taxon>
        <taxon>Methanomada group</taxon>
        <taxon>Methanobacteria</taxon>
        <taxon>Methanobacteriales</taxon>
        <taxon>Methanobacteriaceae</taxon>
        <taxon>Methanobacterium</taxon>
    </lineage>
</organism>
<comment type="subcellular location">
    <subcellularLocation>
        <location evidence="1">Membrane</location>
        <topology evidence="1">Multi-pass membrane protein</topology>
    </subcellularLocation>
</comment>
<proteinExistence type="predicted"/>
<dbReference type="InterPro" id="IPR011701">
    <property type="entry name" value="MFS"/>
</dbReference>
<dbReference type="EMBL" id="LMVM01000023">
    <property type="protein sequence ID" value="PAV04366.1"/>
    <property type="molecule type" value="Genomic_DNA"/>
</dbReference>
<dbReference type="OrthoDB" id="117970at2157"/>
<keyword evidence="5 6" id="KW-0472">Membrane</keyword>
<dbReference type="InterPro" id="IPR036259">
    <property type="entry name" value="MFS_trans_sf"/>
</dbReference>
<dbReference type="CDD" id="cd17321">
    <property type="entry name" value="MFS_MMR_MDR_like"/>
    <property type="match status" value="1"/>
</dbReference>
<sequence length="460" mass="49074">MENKANDVTKMTALLAATLAAFLVPFMGSSLNVALPTIGNEFAADAILLSWISASFLLASAIFTLPFGRIADIYGLKRIFTCGIITYTVFSFLSGTAPSAMSLIIFRAFQGIGASMMFGTGVAILTSVFPLAERGKALGINLAGVYFGLSIGPFLGGIMTQYLGWRSIFFLNVLLGVIVISFVILRLKGEWAECMGEKFDLKSAVVYSFTLLLLMYGFSSLPGTLGIILTVMGIIGIIVFILVDTKVDNPLLDMDLFLKNKVFALSNLAALINYSTTTGAVFLLSLYLQYILGYTPQKAGLVLLPLPLIMVIVSPIAGELSDKIDPRILASVGMALTAVGLSFFSYVGFFTALPYVIAGQLVLGSGFALFSSPNTNAIMGSVKKRNYGVASATASTMRLSGQVLSFGIIILIFSLLIGKVQITPDTYFNLLGSIRVAFKVFAVACFMGILTTAYGKISSI</sequence>
<feature type="transmembrane region" description="Helical" evidence="6">
    <location>
        <begin position="144"/>
        <end position="163"/>
    </location>
</feature>
<keyword evidence="4 6" id="KW-1133">Transmembrane helix</keyword>
<feature type="transmembrane region" description="Helical" evidence="6">
    <location>
        <begin position="403"/>
        <end position="422"/>
    </location>
</feature>
<dbReference type="Gene3D" id="1.20.1720.10">
    <property type="entry name" value="Multidrug resistance protein D"/>
    <property type="match status" value="1"/>
</dbReference>
<feature type="transmembrane region" description="Helical" evidence="6">
    <location>
        <begin position="352"/>
        <end position="370"/>
    </location>
</feature>
<reference evidence="8 9" key="1">
    <citation type="journal article" date="2017" name="BMC Genomics">
        <title>Genomic analysis of methanogenic archaea reveals a shift towards energy conservation.</title>
        <authorList>
            <person name="Gilmore S.P."/>
            <person name="Henske J.K."/>
            <person name="Sexton J.A."/>
            <person name="Solomon K.V."/>
            <person name="Seppala S."/>
            <person name="Yoo J.I."/>
            <person name="Huyett L.M."/>
            <person name="Pressman A."/>
            <person name="Cogan J.Z."/>
            <person name="Kivenson V."/>
            <person name="Peng X."/>
            <person name="Tan Y."/>
            <person name="Valentine D.L."/>
            <person name="O'Malley M.A."/>
        </authorList>
    </citation>
    <scope>NUCLEOTIDE SEQUENCE [LARGE SCALE GENOMIC DNA]</scope>
    <source>
        <strain evidence="8 9">M.o.H.</strain>
    </source>
</reference>
<feature type="domain" description="Major facilitator superfamily (MFS) profile" evidence="7">
    <location>
        <begin position="13"/>
        <end position="460"/>
    </location>
</feature>
<dbReference type="RefSeq" id="WP_069584478.1">
    <property type="nucleotide sequence ID" value="NZ_LMVM01000023.1"/>
</dbReference>
<evidence type="ECO:0000256" key="4">
    <source>
        <dbReference type="ARBA" id="ARBA00022989"/>
    </source>
</evidence>
<dbReference type="InterPro" id="IPR020846">
    <property type="entry name" value="MFS_dom"/>
</dbReference>
<evidence type="ECO:0000313" key="8">
    <source>
        <dbReference type="EMBL" id="PAV04366.1"/>
    </source>
</evidence>
<evidence type="ECO:0000256" key="2">
    <source>
        <dbReference type="ARBA" id="ARBA00022448"/>
    </source>
</evidence>
<dbReference type="PANTHER" id="PTHR42718:SF9">
    <property type="entry name" value="MAJOR FACILITATOR SUPERFAMILY MULTIDRUG TRANSPORTER MFSC"/>
    <property type="match status" value="1"/>
</dbReference>
<dbReference type="Pfam" id="PF07690">
    <property type="entry name" value="MFS_1"/>
    <property type="match status" value="1"/>
</dbReference>
<dbReference type="AlphaFoldDB" id="A0A2A2H4Y1"/>